<dbReference type="InterPro" id="IPR013833">
    <property type="entry name" value="Cyt_c_oxidase_su3_a-hlx"/>
</dbReference>
<feature type="transmembrane region" description="Helical" evidence="9">
    <location>
        <begin position="129"/>
        <end position="152"/>
    </location>
</feature>
<evidence type="ECO:0000256" key="4">
    <source>
        <dbReference type="ARBA" id="ARBA00022692"/>
    </source>
</evidence>
<evidence type="ECO:0000256" key="9">
    <source>
        <dbReference type="SAM" id="Phobius"/>
    </source>
</evidence>
<dbReference type="GO" id="GO:0004129">
    <property type="term" value="F:cytochrome-c oxidase activity"/>
    <property type="evidence" value="ECO:0007669"/>
    <property type="project" value="InterPro"/>
</dbReference>
<geneLocation type="mitochondrion" evidence="11"/>
<dbReference type="GO" id="GO:0006123">
    <property type="term" value="P:mitochondrial electron transport, cytochrome c to oxygen"/>
    <property type="evidence" value="ECO:0007669"/>
    <property type="project" value="TreeGrafter"/>
</dbReference>
<dbReference type="GO" id="GO:0005739">
    <property type="term" value="C:mitochondrion"/>
    <property type="evidence" value="ECO:0007669"/>
    <property type="project" value="TreeGrafter"/>
</dbReference>
<keyword evidence="4 8" id="KW-0812">Transmembrane</keyword>
<dbReference type="InterPro" id="IPR035973">
    <property type="entry name" value="Cyt_c_oxidase_su3-like_sf"/>
</dbReference>
<feature type="transmembrane region" description="Helical" evidence="9">
    <location>
        <begin position="16"/>
        <end position="38"/>
    </location>
</feature>
<evidence type="ECO:0000256" key="3">
    <source>
        <dbReference type="ARBA" id="ARBA00015944"/>
    </source>
</evidence>
<evidence type="ECO:0000256" key="2">
    <source>
        <dbReference type="ARBA" id="ARBA00010581"/>
    </source>
</evidence>
<keyword evidence="7 9" id="KW-0472">Membrane</keyword>
<gene>
    <name evidence="11" type="primary">COX3</name>
</gene>
<feature type="transmembrane region" description="Helical" evidence="9">
    <location>
        <begin position="164"/>
        <end position="181"/>
    </location>
</feature>
<evidence type="ECO:0000256" key="7">
    <source>
        <dbReference type="ARBA" id="ARBA00023136"/>
    </source>
</evidence>
<evidence type="ECO:0000256" key="6">
    <source>
        <dbReference type="ARBA" id="ARBA00022989"/>
    </source>
</evidence>
<evidence type="ECO:0000313" key="11">
    <source>
        <dbReference type="EMBL" id="QIN90091.1"/>
    </source>
</evidence>
<organism evidence="11">
    <name type="scientific">Columbicola passerinae</name>
    <dbReference type="NCBI Taxonomy" id="128994"/>
    <lineage>
        <taxon>Eukaryota</taxon>
        <taxon>Metazoa</taxon>
        <taxon>Ecdysozoa</taxon>
        <taxon>Arthropoda</taxon>
        <taxon>Hexapoda</taxon>
        <taxon>Insecta</taxon>
        <taxon>Pterygota</taxon>
        <taxon>Neoptera</taxon>
        <taxon>Paraneoptera</taxon>
        <taxon>Psocodea</taxon>
        <taxon>Troctomorpha</taxon>
        <taxon>Phthiraptera</taxon>
        <taxon>Ischnocera</taxon>
        <taxon>Philopteridae</taxon>
        <taxon>Columbicola</taxon>
    </lineage>
</organism>
<name>A0A6G8QRW6_9NEOP</name>
<reference evidence="11" key="1">
    <citation type="submission" date="2020-02" db="EMBL/GenBank/DDBJ databases">
        <title>Mitochondrial genomes of Columbicola feather lice are highly fragmented, indicating repeated evolution of minicircle-type genomes in parasitic lice.</title>
        <authorList>
            <person name="Sweet A."/>
            <person name="Johnson K."/>
            <person name="Cameron S."/>
        </authorList>
    </citation>
    <scope>NUCLEOTIDE SEQUENCE</scope>
    <source>
        <strain evidence="11">28-9</strain>
    </source>
</reference>
<comment type="subcellular location">
    <subcellularLocation>
        <location evidence="1">Membrane</location>
        <topology evidence="1">Multi-pass membrane protein</topology>
    </subcellularLocation>
</comment>
<dbReference type="PANTHER" id="PTHR11403">
    <property type="entry name" value="CYTOCHROME C OXIDASE SUBUNIT III"/>
    <property type="match status" value="1"/>
</dbReference>
<feature type="transmembrane region" description="Helical" evidence="9">
    <location>
        <begin position="44"/>
        <end position="63"/>
    </location>
</feature>
<evidence type="ECO:0000259" key="10">
    <source>
        <dbReference type="PROSITE" id="PS50253"/>
    </source>
</evidence>
<evidence type="ECO:0000256" key="5">
    <source>
        <dbReference type="ARBA" id="ARBA00022967"/>
    </source>
</evidence>
<dbReference type="PROSITE" id="PS50253">
    <property type="entry name" value="COX3"/>
    <property type="match status" value="1"/>
</dbReference>
<dbReference type="Pfam" id="PF00510">
    <property type="entry name" value="COX3"/>
    <property type="match status" value="1"/>
</dbReference>
<dbReference type="AlphaFoldDB" id="A0A6G8QRW6"/>
<feature type="domain" description="Heme-copper oxidase subunit III family profile" evidence="10">
    <location>
        <begin position="4"/>
        <end position="266"/>
    </location>
</feature>
<dbReference type="PANTHER" id="PTHR11403:SF7">
    <property type="entry name" value="CYTOCHROME C OXIDASE SUBUNIT 3"/>
    <property type="match status" value="1"/>
</dbReference>
<dbReference type="GO" id="GO:0016020">
    <property type="term" value="C:membrane"/>
    <property type="evidence" value="ECO:0007669"/>
    <property type="project" value="UniProtKB-SubCell"/>
</dbReference>
<evidence type="ECO:0000256" key="8">
    <source>
        <dbReference type="RuleBase" id="RU003375"/>
    </source>
</evidence>
<dbReference type="EMBL" id="MT094272">
    <property type="protein sequence ID" value="QIN90091.1"/>
    <property type="molecule type" value="Genomic_DNA"/>
</dbReference>
<keyword evidence="6 9" id="KW-1133">Transmembrane helix</keyword>
<dbReference type="InterPro" id="IPR033945">
    <property type="entry name" value="Cyt_c_oxase_su3_dom"/>
</dbReference>
<dbReference type="InterPro" id="IPR024791">
    <property type="entry name" value="Cyt_c/ubiquinol_Oxase_su3"/>
</dbReference>
<keyword evidence="8 11" id="KW-0496">Mitochondrion</keyword>
<protein>
    <recommendedName>
        <fullName evidence="3 8">Cytochrome c oxidase subunit 3</fullName>
    </recommendedName>
</protein>
<feature type="transmembrane region" description="Helical" evidence="9">
    <location>
        <begin position="84"/>
        <end position="109"/>
    </location>
</feature>
<feature type="transmembrane region" description="Helical" evidence="9">
    <location>
        <begin position="201"/>
        <end position="225"/>
    </location>
</feature>
<sequence length="266" mass="30617">MMKGFHPFHIVDPSPWPVLGSLSLLSSIVMSFLFFYGYGKSSTFIFMWILSLASIVLTCFQWWRDVSREGTFQGHHTIKVVNGLKLGMIMFILSEVMFFFSFFFGFFFVSLNPDVEIGMKWPPSGVESLSFLSVPLLNTVILLSSGVTITWAHHGILESSFKTTVYGMIWTILLGGVFSFFQFQEYFESNFTMSDCVFGSVFFIATGFHGLHVLIGSVFIFVSLIRICLNFMTKKNHLGFEMAAWYWHFVDVVWLFLYISIYWWGA</sequence>
<accession>A0A6G8QRW6</accession>
<dbReference type="Gene3D" id="1.20.120.80">
    <property type="entry name" value="Cytochrome c oxidase, subunit III, four-helix bundle"/>
    <property type="match status" value="1"/>
</dbReference>
<dbReference type="CDD" id="cd01665">
    <property type="entry name" value="Cyt_c_Oxidase_III"/>
    <property type="match status" value="1"/>
</dbReference>
<comment type="function">
    <text evidence="8">Component of the cytochrome c oxidase, the last enzyme in the mitochondrial electron transport chain which drives oxidative phosphorylation. The respiratory chain contains 3 multisubunit complexes succinate dehydrogenase (complex II, CII), ubiquinol-cytochrome c oxidoreductase (cytochrome b-c1 complex, complex III, CIII) and cytochrome c oxidase (complex IV, CIV), that cooperate to transfer electrons derived from NADH and succinate to molecular oxygen, creating an electrochemical gradient over the inner membrane that drives transmembrane transport and the ATP synthase. Cytochrome c oxidase is the component of the respiratory chain that catalyzes the reduction of oxygen to water. Electrons originating from reduced cytochrome c in the intermembrane space (IMS) are transferred via the dinuclear copper A center (CU(A)) of subunit 2 and heme A of subunit 1 to the active site in subunit 1, a binuclear center (BNC) formed by heme A3 and copper B (CU(B)). The BNC reduces molecular oxygen to 2 water molecules using 4 electrons from cytochrome c in the IMS and 4 protons from the mitochondrial matrix.</text>
</comment>
<dbReference type="Gene3D" id="1.10.287.70">
    <property type="match status" value="1"/>
</dbReference>
<dbReference type="SUPFAM" id="SSF81452">
    <property type="entry name" value="Cytochrome c oxidase subunit III-like"/>
    <property type="match status" value="1"/>
</dbReference>
<keyword evidence="5" id="KW-1278">Translocase</keyword>
<evidence type="ECO:0000256" key="1">
    <source>
        <dbReference type="ARBA" id="ARBA00004141"/>
    </source>
</evidence>
<feature type="transmembrane region" description="Helical" evidence="9">
    <location>
        <begin position="245"/>
        <end position="265"/>
    </location>
</feature>
<proteinExistence type="inferred from homology"/>
<comment type="similarity">
    <text evidence="2 8">Belongs to the cytochrome c oxidase subunit 3 family.</text>
</comment>
<dbReference type="InterPro" id="IPR000298">
    <property type="entry name" value="Cyt_c_oxidase-like_su3"/>
</dbReference>